<keyword evidence="4 6" id="KW-1133">Transmembrane helix</keyword>
<evidence type="ECO:0000256" key="1">
    <source>
        <dbReference type="ARBA" id="ARBA00004370"/>
    </source>
</evidence>
<comment type="subcellular location">
    <subcellularLocation>
        <location evidence="6">Cell membrane</location>
        <topology evidence="6">Multi-pass membrane protein</topology>
    </subcellularLocation>
    <subcellularLocation>
        <location evidence="1">Membrane</location>
    </subcellularLocation>
</comment>
<keyword evidence="5 6" id="KW-0472">Membrane</keyword>
<dbReference type="InterPro" id="IPR045214">
    <property type="entry name" value="Surf1/Surf4"/>
</dbReference>
<evidence type="ECO:0000256" key="6">
    <source>
        <dbReference type="RuleBase" id="RU363076"/>
    </source>
</evidence>
<proteinExistence type="inferred from homology"/>
<keyword evidence="3 6" id="KW-0812">Transmembrane</keyword>
<evidence type="ECO:0000256" key="5">
    <source>
        <dbReference type="ARBA" id="ARBA00023136"/>
    </source>
</evidence>
<dbReference type="PROSITE" id="PS50895">
    <property type="entry name" value="SURF1"/>
    <property type="match status" value="1"/>
</dbReference>
<dbReference type="EMBL" id="NRRL01000069">
    <property type="protein sequence ID" value="MBK1669966.1"/>
    <property type="molecule type" value="Genomic_DNA"/>
</dbReference>
<dbReference type="RefSeq" id="WP_200342309.1">
    <property type="nucleotide sequence ID" value="NZ_NRRL01000069.1"/>
</dbReference>
<comment type="similarity">
    <text evidence="2 6">Belongs to the SURF1 family.</text>
</comment>
<accession>A0ABS1DIZ0</accession>
<keyword evidence="6" id="KW-1003">Cell membrane</keyword>
<comment type="caution">
    <text evidence="7">The sequence shown here is derived from an EMBL/GenBank/DDBJ whole genome shotgun (WGS) entry which is preliminary data.</text>
</comment>
<evidence type="ECO:0000313" key="8">
    <source>
        <dbReference type="Proteomes" id="UP001296873"/>
    </source>
</evidence>
<feature type="transmembrane region" description="Helical" evidence="6">
    <location>
        <begin position="223"/>
        <end position="243"/>
    </location>
</feature>
<feature type="transmembrane region" description="Helical" evidence="6">
    <location>
        <begin position="18"/>
        <end position="37"/>
    </location>
</feature>
<sequence length="253" mass="29279">MSPDPIPRARHRRFKPRFWTTVATLPVFALLLALGFWQIERMEWKNALVAEMQSRMTQAPIALPQPIRNADQLRFRRVELTGRFLHAREIYRAAQTYGKTRRGWDVITPFELTDGRQVLVNRGWVPTEKKPPETRPESLVDGQVTIEGIVRTGGWSGMEFVKPENDPADNTWLWMDLDRMARFAQLSQPVTQLYVDAAKNQTPGKYPIGGQTRVNLRNQHFEYALTWFALAAGLLGVYFLFHWRPVDDDGTTR</sequence>
<evidence type="ECO:0000256" key="4">
    <source>
        <dbReference type="ARBA" id="ARBA00022989"/>
    </source>
</evidence>
<evidence type="ECO:0000313" key="7">
    <source>
        <dbReference type="EMBL" id="MBK1669966.1"/>
    </source>
</evidence>
<keyword evidence="8" id="KW-1185">Reference proteome</keyword>
<name>A0ABS1DIZ0_9PROT</name>
<dbReference type="CDD" id="cd06662">
    <property type="entry name" value="SURF1"/>
    <property type="match status" value="1"/>
</dbReference>
<dbReference type="Pfam" id="PF02104">
    <property type="entry name" value="SURF1"/>
    <property type="match status" value="1"/>
</dbReference>
<organism evidence="7 8">
    <name type="scientific">Rhodovibrio sodomensis</name>
    <dbReference type="NCBI Taxonomy" id="1088"/>
    <lineage>
        <taxon>Bacteria</taxon>
        <taxon>Pseudomonadati</taxon>
        <taxon>Pseudomonadota</taxon>
        <taxon>Alphaproteobacteria</taxon>
        <taxon>Rhodospirillales</taxon>
        <taxon>Rhodovibrionaceae</taxon>
        <taxon>Rhodovibrio</taxon>
    </lineage>
</organism>
<dbReference type="Proteomes" id="UP001296873">
    <property type="component" value="Unassembled WGS sequence"/>
</dbReference>
<dbReference type="PANTHER" id="PTHR23427:SF2">
    <property type="entry name" value="SURFEIT LOCUS PROTEIN 1"/>
    <property type="match status" value="1"/>
</dbReference>
<gene>
    <name evidence="7" type="ORF">CKO28_18180</name>
</gene>
<reference evidence="7 8" key="1">
    <citation type="journal article" date="2020" name="Microorganisms">
        <title>Osmotic Adaptation and Compatible Solute Biosynthesis of Phototrophic Bacteria as Revealed from Genome Analyses.</title>
        <authorList>
            <person name="Imhoff J.F."/>
            <person name="Rahn T."/>
            <person name="Kunzel S."/>
            <person name="Keller A."/>
            <person name="Neulinger S.C."/>
        </authorList>
    </citation>
    <scope>NUCLEOTIDE SEQUENCE [LARGE SCALE GENOMIC DNA]</scope>
    <source>
        <strain evidence="7 8">DSM 9895</strain>
    </source>
</reference>
<protein>
    <recommendedName>
        <fullName evidence="6">SURF1-like protein</fullName>
    </recommendedName>
</protein>
<evidence type="ECO:0000256" key="2">
    <source>
        <dbReference type="ARBA" id="ARBA00007165"/>
    </source>
</evidence>
<dbReference type="InterPro" id="IPR002994">
    <property type="entry name" value="Surf1/Shy1"/>
</dbReference>
<dbReference type="PANTHER" id="PTHR23427">
    <property type="entry name" value="SURFEIT LOCUS PROTEIN"/>
    <property type="match status" value="1"/>
</dbReference>
<evidence type="ECO:0000256" key="3">
    <source>
        <dbReference type="ARBA" id="ARBA00022692"/>
    </source>
</evidence>